<dbReference type="RefSeq" id="WP_260747227.1">
    <property type="nucleotide sequence ID" value="NZ_CP092109.1"/>
</dbReference>
<dbReference type="InterPro" id="IPR004441">
    <property type="entry name" value="rRNA_MeTrfase_TrmH"/>
</dbReference>
<protein>
    <submittedName>
        <fullName evidence="4">23S rRNA (Guanosine(2251)-2'-O)-methyltransferase RlmB</fullName>
    </submittedName>
</protein>
<dbReference type="PANTHER" id="PTHR46429">
    <property type="entry name" value="23S RRNA (GUANOSINE-2'-O-)-METHYLTRANSFERASE RLMB"/>
    <property type="match status" value="1"/>
</dbReference>
<evidence type="ECO:0000313" key="4">
    <source>
        <dbReference type="EMBL" id="UWZ78867.1"/>
    </source>
</evidence>
<proteinExistence type="predicted"/>
<dbReference type="InterPro" id="IPR001537">
    <property type="entry name" value="SpoU_MeTrfase"/>
</dbReference>
<dbReference type="CDD" id="cd18103">
    <property type="entry name" value="SpoU-like_RlmB"/>
    <property type="match status" value="1"/>
</dbReference>
<gene>
    <name evidence="4" type="primary">rlmB</name>
    <name evidence="4" type="ORF">L9S41_14435</name>
</gene>
<dbReference type="EMBL" id="CP092109">
    <property type="protein sequence ID" value="UWZ78867.1"/>
    <property type="molecule type" value="Genomic_DNA"/>
</dbReference>
<dbReference type="NCBIfam" id="TIGR00186">
    <property type="entry name" value="rRNA_methyl_3"/>
    <property type="match status" value="1"/>
</dbReference>
<dbReference type="Proteomes" id="UP001060414">
    <property type="component" value="Chromosome"/>
</dbReference>
<keyword evidence="2" id="KW-0808">Transferase</keyword>
<keyword evidence="1" id="KW-0489">Methyltransferase</keyword>
<dbReference type="PANTHER" id="PTHR46429:SF1">
    <property type="entry name" value="23S RRNA (GUANOSINE-2'-O-)-METHYLTRANSFERASE RLMB"/>
    <property type="match status" value="1"/>
</dbReference>
<accession>A0ABY5ZI97</accession>
<reference evidence="4" key="1">
    <citation type="journal article" date="2022" name="Environ. Microbiol.">
        <title>Geoalkalibacter halelectricus SAP #1 sp. nov. possessing extracellular electron transfer and mineral#reducing capabilities from a haloalkaline environment.</title>
        <authorList>
            <person name="Yadav S."/>
            <person name="Singh R."/>
            <person name="Sundharam S.S."/>
            <person name="Chaudhary S."/>
            <person name="Krishnamurthi S."/>
            <person name="Patil S.A."/>
        </authorList>
    </citation>
    <scope>NUCLEOTIDE SEQUENCE</scope>
    <source>
        <strain evidence="4">SAP-1</strain>
    </source>
</reference>
<dbReference type="InterPro" id="IPR029028">
    <property type="entry name" value="Alpha/beta_knot_MTases"/>
</dbReference>
<keyword evidence="5" id="KW-1185">Reference proteome</keyword>
<organism evidence="4 5">
    <name type="scientific">Geoalkalibacter halelectricus</name>
    <dbReference type="NCBI Taxonomy" id="2847045"/>
    <lineage>
        <taxon>Bacteria</taxon>
        <taxon>Pseudomonadati</taxon>
        <taxon>Thermodesulfobacteriota</taxon>
        <taxon>Desulfuromonadia</taxon>
        <taxon>Desulfuromonadales</taxon>
        <taxon>Geoalkalibacteraceae</taxon>
        <taxon>Geoalkalibacter</taxon>
    </lineage>
</organism>
<evidence type="ECO:0000259" key="3">
    <source>
        <dbReference type="SMART" id="SM00967"/>
    </source>
</evidence>
<evidence type="ECO:0000313" key="5">
    <source>
        <dbReference type="Proteomes" id="UP001060414"/>
    </source>
</evidence>
<dbReference type="Pfam" id="PF00588">
    <property type="entry name" value="SpoU_methylase"/>
    <property type="match status" value="1"/>
</dbReference>
<dbReference type="Pfam" id="PF08032">
    <property type="entry name" value="SpoU_sub_bind"/>
    <property type="match status" value="1"/>
</dbReference>
<dbReference type="SUPFAM" id="SSF75217">
    <property type="entry name" value="alpha/beta knot"/>
    <property type="match status" value="1"/>
</dbReference>
<feature type="domain" description="RNA 2-O ribose methyltransferase substrate binding" evidence="3">
    <location>
        <begin position="4"/>
        <end position="79"/>
    </location>
</feature>
<dbReference type="SUPFAM" id="SSF55315">
    <property type="entry name" value="L30e-like"/>
    <property type="match status" value="1"/>
</dbReference>
<evidence type="ECO:0000256" key="1">
    <source>
        <dbReference type="ARBA" id="ARBA00022603"/>
    </source>
</evidence>
<dbReference type="InterPro" id="IPR013123">
    <property type="entry name" value="SpoU_subst-bd"/>
</dbReference>
<dbReference type="Gene3D" id="3.40.1280.10">
    <property type="match status" value="1"/>
</dbReference>
<dbReference type="InterPro" id="IPR029026">
    <property type="entry name" value="tRNA_m1G_MTases_N"/>
</dbReference>
<dbReference type="Gene3D" id="3.30.1330.30">
    <property type="match status" value="1"/>
</dbReference>
<name>A0ABY5ZI97_9BACT</name>
<dbReference type="SMART" id="SM00967">
    <property type="entry name" value="SpoU_sub_bind"/>
    <property type="match status" value="1"/>
</dbReference>
<sequence length="246" mass="25957">MSEWVFGINPVGEALSGRRRRPLELVAAREGNARLQELVAAAEKAGVAVRRCSRAELDRLAGGVRHQGVALRIEPFAYVDFTDLLGLCQADVRPGFILALDGITDPHNLGALVRSAAAAGCRGVILPKDNSCPVTTVVDRAAAGALEHIPLCRVVNLARSLDDLKQAGFWVYGLAGEGDQDLFGADLTGPLVLVAGSEGSGLRPNVRRRCDFLLSIPMSGGVGSLNVSVATGIALFEVVRQRRLGA</sequence>
<dbReference type="InterPro" id="IPR029064">
    <property type="entry name" value="Ribosomal_eL30-like_sf"/>
</dbReference>
<evidence type="ECO:0000256" key="2">
    <source>
        <dbReference type="ARBA" id="ARBA00022679"/>
    </source>
</evidence>